<evidence type="ECO:0000313" key="16">
    <source>
        <dbReference type="EMBL" id="KDR69692.1"/>
    </source>
</evidence>
<dbReference type="STRING" id="685588.A0A067SI47"/>
<dbReference type="OrthoDB" id="1470350at2759"/>
<dbReference type="PRINTS" id="PR00385">
    <property type="entry name" value="P450"/>
</dbReference>
<keyword evidence="10 13" id="KW-0408">Iron</keyword>
<keyword evidence="9 14" id="KW-0560">Oxidoreductase</keyword>
<dbReference type="EMBL" id="KL142401">
    <property type="protein sequence ID" value="KDR69692.1"/>
    <property type="molecule type" value="Genomic_DNA"/>
</dbReference>
<comment type="pathway">
    <text evidence="3">Secondary metabolite biosynthesis; terpenoid biosynthesis.</text>
</comment>
<name>A0A067SI47_GALM3</name>
<evidence type="ECO:0000256" key="10">
    <source>
        <dbReference type="ARBA" id="ARBA00023004"/>
    </source>
</evidence>
<dbReference type="Gene3D" id="1.10.630.10">
    <property type="entry name" value="Cytochrome P450"/>
    <property type="match status" value="1"/>
</dbReference>
<evidence type="ECO:0000313" key="17">
    <source>
        <dbReference type="Proteomes" id="UP000027222"/>
    </source>
</evidence>
<keyword evidence="11 14" id="KW-0503">Monooxygenase</keyword>
<dbReference type="AlphaFoldDB" id="A0A067SI47"/>
<evidence type="ECO:0000256" key="7">
    <source>
        <dbReference type="ARBA" id="ARBA00022723"/>
    </source>
</evidence>
<evidence type="ECO:0000256" key="14">
    <source>
        <dbReference type="RuleBase" id="RU000461"/>
    </source>
</evidence>
<protein>
    <recommendedName>
        <fullName evidence="18">Cytochrome P450</fullName>
    </recommendedName>
</protein>
<keyword evidence="7 13" id="KW-0479">Metal-binding</keyword>
<evidence type="ECO:0000256" key="1">
    <source>
        <dbReference type="ARBA" id="ARBA00001971"/>
    </source>
</evidence>
<comment type="subcellular location">
    <subcellularLocation>
        <location evidence="2">Membrane</location>
    </subcellularLocation>
</comment>
<evidence type="ECO:0008006" key="18">
    <source>
        <dbReference type="Google" id="ProtNLM"/>
    </source>
</evidence>
<comment type="similarity">
    <text evidence="4 14">Belongs to the cytochrome P450 family.</text>
</comment>
<evidence type="ECO:0000256" key="8">
    <source>
        <dbReference type="ARBA" id="ARBA00022989"/>
    </source>
</evidence>
<dbReference type="HOGENOM" id="CLU_001570_5_11_1"/>
<dbReference type="PROSITE" id="PS00086">
    <property type="entry name" value="CYTOCHROME_P450"/>
    <property type="match status" value="1"/>
</dbReference>
<organism evidence="16 17">
    <name type="scientific">Galerina marginata (strain CBS 339.88)</name>
    <dbReference type="NCBI Taxonomy" id="685588"/>
    <lineage>
        <taxon>Eukaryota</taxon>
        <taxon>Fungi</taxon>
        <taxon>Dikarya</taxon>
        <taxon>Basidiomycota</taxon>
        <taxon>Agaricomycotina</taxon>
        <taxon>Agaricomycetes</taxon>
        <taxon>Agaricomycetidae</taxon>
        <taxon>Agaricales</taxon>
        <taxon>Agaricineae</taxon>
        <taxon>Strophariaceae</taxon>
        <taxon>Galerina</taxon>
    </lineage>
</organism>
<evidence type="ECO:0000256" key="4">
    <source>
        <dbReference type="ARBA" id="ARBA00010617"/>
    </source>
</evidence>
<gene>
    <name evidence="16" type="ORF">GALMADRAFT_255863</name>
</gene>
<dbReference type="InterPro" id="IPR002401">
    <property type="entry name" value="Cyt_P450_E_grp-I"/>
</dbReference>
<comment type="cofactor">
    <cofactor evidence="1 13">
        <name>heme</name>
        <dbReference type="ChEBI" id="CHEBI:30413"/>
    </cofactor>
</comment>
<keyword evidence="6 15" id="KW-0812">Transmembrane</keyword>
<dbReference type="PANTHER" id="PTHR24305:SF166">
    <property type="entry name" value="CYTOCHROME P450 12A4, MITOCHONDRIAL-RELATED"/>
    <property type="match status" value="1"/>
</dbReference>
<dbReference type="InterPro" id="IPR001128">
    <property type="entry name" value="Cyt_P450"/>
</dbReference>
<evidence type="ECO:0000256" key="15">
    <source>
        <dbReference type="SAM" id="Phobius"/>
    </source>
</evidence>
<evidence type="ECO:0000256" key="3">
    <source>
        <dbReference type="ARBA" id="ARBA00004721"/>
    </source>
</evidence>
<dbReference type="PRINTS" id="PR00463">
    <property type="entry name" value="EP450I"/>
</dbReference>
<dbReference type="InterPro" id="IPR017972">
    <property type="entry name" value="Cyt_P450_CS"/>
</dbReference>
<dbReference type="GO" id="GO:0005506">
    <property type="term" value="F:iron ion binding"/>
    <property type="evidence" value="ECO:0007669"/>
    <property type="project" value="InterPro"/>
</dbReference>
<reference evidence="17" key="1">
    <citation type="journal article" date="2014" name="Proc. Natl. Acad. Sci. U.S.A.">
        <title>Extensive sampling of basidiomycete genomes demonstrates inadequacy of the white-rot/brown-rot paradigm for wood decay fungi.</title>
        <authorList>
            <person name="Riley R."/>
            <person name="Salamov A.A."/>
            <person name="Brown D.W."/>
            <person name="Nagy L.G."/>
            <person name="Floudas D."/>
            <person name="Held B.W."/>
            <person name="Levasseur A."/>
            <person name="Lombard V."/>
            <person name="Morin E."/>
            <person name="Otillar R."/>
            <person name="Lindquist E.A."/>
            <person name="Sun H."/>
            <person name="LaButti K.M."/>
            <person name="Schmutz J."/>
            <person name="Jabbour D."/>
            <person name="Luo H."/>
            <person name="Baker S.E."/>
            <person name="Pisabarro A.G."/>
            <person name="Walton J.D."/>
            <person name="Blanchette R.A."/>
            <person name="Henrissat B."/>
            <person name="Martin F."/>
            <person name="Cullen D."/>
            <person name="Hibbett D.S."/>
            <person name="Grigoriev I.V."/>
        </authorList>
    </citation>
    <scope>NUCLEOTIDE SEQUENCE [LARGE SCALE GENOMIC DNA]</scope>
    <source>
        <strain evidence="17">CBS 339.88</strain>
    </source>
</reference>
<evidence type="ECO:0000256" key="2">
    <source>
        <dbReference type="ARBA" id="ARBA00004370"/>
    </source>
</evidence>
<dbReference type="GO" id="GO:0016705">
    <property type="term" value="F:oxidoreductase activity, acting on paired donors, with incorporation or reduction of molecular oxygen"/>
    <property type="evidence" value="ECO:0007669"/>
    <property type="project" value="InterPro"/>
</dbReference>
<dbReference type="PANTHER" id="PTHR24305">
    <property type="entry name" value="CYTOCHROME P450"/>
    <property type="match status" value="1"/>
</dbReference>
<keyword evidence="12 15" id="KW-0472">Membrane</keyword>
<feature type="binding site" description="axial binding residue" evidence="13">
    <location>
        <position position="458"/>
    </location>
    <ligand>
        <name>heme</name>
        <dbReference type="ChEBI" id="CHEBI:30413"/>
    </ligand>
    <ligandPart>
        <name>Fe</name>
        <dbReference type="ChEBI" id="CHEBI:18248"/>
    </ligandPart>
</feature>
<dbReference type="Pfam" id="PF00067">
    <property type="entry name" value="p450"/>
    <property type="match status" value="1"/>
</dbReference>
<dbReference type="GO" id="GO:0016020">
    <property type="term" value="C:membrane"/>
    <property type="evidence" value="ECO:0007669"/>
    <property type="project" value="UniProtKB-SubCell"/>
</dbReference>
<proteinExistence type="inferred from homology"/>
<evidence type="ECO:0000256" key="13">
    <source>
        <dbReference type="PIRSR" id="PIRSR602401-1"/>
    </source>
</evidence>
<evidence type="ECO:0000256" key="6">
    <source>
        <dbReference type="ARBA" id="ARBA00022692"/>
    </source>
</evidence>
<keyword evidence="17" id="KW-1185">Reference proteome</keyword>
<keyword evidence="5 13" id="KW-0349">Heme</keyword>
<dbReference type="InterPro" id="IPR050121">
    <property type="entry name" value="Cytochrome_P450_monoxygenase"/>
</dbReference>
<evidence type="ECO:0000256" key="11">
    <source>
        <dbReference type="ARBA" id="ARBA00023033"/>
    </source>
</evidence>
<sequence>MMSFSAPFICSCIGTMAVVGLIRWYYSVTTRLQGIPGPPLRSTIVGNLEELSRAPMGTKMNVWARKYGQTYKIRGALMEPWLILGDPRGAGYVLQGKNYVRPESDRLFLELFFGKSLFCAEGDEYRKMRKYLNPAFTLQSVQDVSHILFELADNLKRQWDETLDGREVAVFDIAPKIHMLSLDAISMTMFMHNLSASKGKIPALLHQMSNSPAGDFWTILLETFASLFPYILYLPSPIKKYAHTLRTEFGNIAQEVWAGKDGGGMHAKVLDALGKAQSSDGPVSKDEAIAQITSILFAGSETTANVITESLYELSRNLSIQHKLRTEIFNFRSVHERPPGFEDLMNPTTFPYLDAVIRESLRTKAVLREIGRMALHDDVIPLQFPIYGSTRREVHVKAGQIIQIPIRDGINADESIWGPDVDEFRPERWIEPDGLPSSVDFIHAQGRTLSFGDGPKACLGRIFALAEIKIVVSTIISQFSLENSGAILDFYHLGGNTVKPVIRGREAEGVQLPVQVRTL</sequence>
<dbReference type="InterPro" id="IPR036396">
    <property type="entry name" value="Cyt_P450_sf"/>
</dbReference>
<dbReference type="GO" id="GO:0004497">
    <property type="term" value="F:monooxygenase activity"/>
    <property type="evidence" value="ECO:0007669"/>
    <property type="project" value="UniProtKB-KW"/>
</dbReference>
<feature type="transmembrane region" description="Helical" evidence="15">
    <location>
        <begin position="6"/>
        <end position="26"/>
    </location>
</feature>
<accession>A0A067SI47</accession>
<keyword evidence="8 15" id="KW-1133">Transmembrane helix</keyword>
<evidence type="ECO:0000256" key="5">
    <source>
        <dbReference type="ARBA" id="ARBA00022617"/>
    </source>
</evidence>
<dbReference type="Proteomes" id="UP000027222">
    <property type="component" value="Unassembled WGS sequence"/>
</dbReference>
<evidence type="ECO:0000256" key="12">
    <source>
        <dbReference type="ARBA" id="ARBA00023136"/>
    </source>
</evidence>
<dbReference type="SUPFAM" id="SSF48264">
    <property type="entry name" value="Cytochrome P450"/>
    <property type="match status" value="1"/>
</dbReference>
<evidence type="ECO:0000256" key="9">
    <source>
        <dbReference type="ARBA" id="ARBA00023002"/>
    </source>
</evidence>
<dbReference type="GO" id="GO:0020037">
    <property type="term" value="F:heme binding"/>
    <property type="evidence" value="ECO:0007669"/>
    <property type="project" value="InterPro"/>
</dbReference>